<protein>
    <submittedName>
        <fullName evidence="1">Uncharacterized protein</fullName>
    </submittedName>
</protein>
<dbReference type="EMBL" id="LHXY01000009">
    <property type="protein sequence ID" value="KXB02203.1"/>
    <property type="molecule type" value="Genomic_DNA"/>
</dbReference>
<organism evidence="1 2">
    <name type="scientific">candidate division MSBL1 archaeon SCGC-AAA261F17</name>
    <dbReference type="NCBI Taxonomy" id="1698274"/>
    <lineage>
        <taxon>Archaea</taxon>
        <taxon>Methanobacteriati</taxon>
        <taxon>Methanobacteriota</taxon>
        <taxon>candidate division MSBL1</taxon>
    </lineage>
</organism>
<dbReference type="Proteomes" id="UP000070035">
    <property type="component" value="Unassembled WGS sequence"/>
</dbReference>
<accession>A0A133V700</accession>
<proteinExistence type="predicted"/>
<evidence type="ECO:0000313" key="2">
    <source>
        <dbReference type="Proteomes" id="UP000070035"/>
    </source>
</evidence>
<reference evidence="1 2" key="1">
    <citation type="journal article" date="2016" name="Sci. Rep.">
        <title>Metabolic traits of an uncultured archaeal lineage -MSBL1- from brine pools of the Red Sea.</title>
        <authorList>
            <person name="Mwirichia R."/>
            <person name="Alam I."/>
            <person name="Rashid M."/>
            <person name="Vinu M."/>
            <person name="Ba-Alawi W."/>
            <person name="Anthony Kamau A."/>
            <person name="Kamanda Ngugi D."/>
            <person name="Goker M."/>
            <person name="Klenk H.P."/>
            <person name="Bajic V."/>
            <person name="Stingl U."/>
        </authorList>
    </citation>
    <scope>NUCLEOTIDE SEQUENCE [LARGE SCALE GENOMIC DNA]</scope>
    <source>
        <strain evidence="1">SCGC-AAA261F17</strain>
    </source>
</reference>
<sequence>MVKLDEESVRDLLEEIGGALRKKITLYLLGGGVMVLRGLKEDTVDLDFIAKLNTDREAVVEVLKKLGFRSRLAGARFERQQAGALERVEIDVGRFMNVPLTDGARSRAEPEKYGDLEVKLLSNEDVFLFKSVTGRGKDLSDLSSLKSARPNWDIIRNESTKMERMGVSKVSPRIVAITLQHLDVEESVIKKFKDVSEVERTPNPTSREG</sequence>
<dbReference type="SUPFAM" id="SSF81301">
    <property type="entry name" value="Nucleotidyltransferase"/>
    <property type="match status" value="1"/>
</dbReference>
<evidence type="ECO:0000313" key="1">
    <source>
        <dbReference type="EMBL" id="KXB02203.1"/>
    </source>
</evidence>
<comment type="caution">
    <text evidence="1">The sequence shown here is derived from an EMBL/GenBank/DDBJ whole genome shotgun (WGS) entry which is preliminary data.</text>
</comment>
<dbReference type="Gene3D" id="3.30.460.40">
    <property type="match status" value="1"/>
</dbReference>
<gene>
    <name evidence="1" type="ORF">AKJ44_01100</name>
</gene>
<dbReference type="AlphaFoldDB" id="A0A133V700"/>
<dbReference type="InterPro" id="IPR043519">
    <property type="entry name" value="NT_sf"/>
</dbReference>
<name>A0A133V700_9EURY</name>
<keyword evidence="2" id="KW-1185">Reference proteome</keyword>